<evidence type="ECO:0000313" key="3">
    <source>
        <dbReference type="Proteomes" id="UP000245890"/>
    </source>
</evidence>
<comment type="caution">
    <text evidence="2">The sequence shown here is derived from an EMBL/GenBank/DDBJ whole genome shotgun (WGS) entry which is preliminary data.</text>
</comment>
<accession>A0A2U0SE77</accession>
<organism evidence="2 3">
    <name type="scientific">Sphingomonas pokkalii</name>
    <dbReference type="NCBI Taxonomy" id="2175090"/>
    <lineage>
        <taxon>Bacteria</taxon>
        <taxon>Pseudomonadati</taxon>
        <taxon>Pseudomonadota</taxon>
        <taxon>Alphaproteobacteria</taxon>
        <taxon>Sphingomonadales</taxon>
        <taxon>Sphingomonadaceae</taxon>
        <taxon>Sphingomonas</taxon>
    </lineage>
</organism>
<feature type="chain" id="PRO_5015415185" evidence="1">
    <location>
        <begin position="24"/>
        <end position="217"/>
    </location>
</feature>
<gene>
    <name evidence="2" type="ORF">DD559_09795</name>
</gene>
<dbReference type="Pfam" id="PF09476">
    <property type="entry name" value="Pilus_CpaD"/>
    <property type="match status" value="1"/>
</dbReference>
<evidence type="ECO:0000256" key="1">
    <source>
        <dbReference type="SAM" id="SignalP"/>
    </source>
</evidence>
<proteinExistence type="predicted"/>
<sequence length="217" mass="21964">MRSLRLFPRIPRSLFAAPALLLAGCSGYNGGLESVHQPIVTRQTLAIDLRVESGALAAGEAQRLADWMAALDLRYGDRIAIDDGAQGNIARGDVAALASRYGLMLADRAPATEGALVPGRLRVVVSRSSASVPGCPDYSHPSMVTADASTSSNFGCATNSNLAAMVADPADLVRGSPAAPIADPATAAKAIGAYRAAAPTGAGGTAVKAEPAGATPR</sequence>
<dbReference type="OrthoDB" id="9802674at2"/>
<evidence type="ECO:0000313" key="2">
    <source>
        <dbReference type="EMBL" id="PVX29575.1"/>
    </source>
</evidence>
<protein>
    <submittedName>
        <fullName evidence="2">Pilus assembly protein CpaD</fullName>
    </submittedName>
</protein>
<dbReference type="PROSITE" id="PS51257">
    <property type="entry name" value="PROKAR_LIPOPROTEIN"/>
    <property type="match status" value="1"/>
</dbReference>
<keyword evidence="3" id="KW-1185">Reference proteome</keyword>
<dbReference type="EMBL" id="QENQ01000001">
    <property type="protein sequence ID" value="PVX29575.1"/>
    <property type="molecule type" value="Genomic_DNA"/>
</dbReference>
<dbReference type="InterPro" id="IPR019027">
    <property type="entry name" value="Pilus_biogenesis_CpaD-related"/>
</dbReference>
<feature type="signal peptide" evidence="1">
    <location>
        <begin position="1"/>
        <end position="23"/>
    </location>
</feature>
<keyword evidence="1" id="KW-0732">Signal</keyword>
<reference evidence="2 3" key="1">
    <citation type="submission" date="2018-05" db="EMBL/GenBank/DDBJ databases">
        <title>Description of Sphingomonas pokkalii sp nov, isolated from the rhizosphere of saline tolerant pokkali rice and its draft genome analysis.</title>
        <authorList>
            <person name="Menon R."/>
            <person name="Kumari S."/>
            <person name="Rameshkumar N."/>
        </authorList>
    </citation>
    <scope>NUCLEOTIDE SEQUENCE [LARGE SCALE GENOMIC DNA]</scope>
    <source>
        <strain evidence="2 3">L3B27</strain>
    </source>
</reference>
<dbReference type="AlphaFoldDB" id="A0A2U0SE77"/>
<name>A0A2U0SE77_9SPHN</name>
<dbReference type="Proteomes" id="UP000245890">
    <property type="component" value="Unassembled WGS sequence"/>
</dbReference>